<protein>
    <submittedName>
        <fullName evidence="1">Uncharacterized protein</fullName>
    </submittedName>
</protein>
<evidence type="ECO:0000313" key="1">
    <source>
        <dbReference type="EMBL" id="CAI9962754.1"/>
    </source>
</evidence>
<reference evidence="2 3" key="2">
    <citation type="submission" date="2024-07" db="EMBL/GenBank/DDBJ databases">
        <authorList>
            <person name="Akdeniz Z."/>
        </authorList>
    </citation>
    <scope>NUCLEOTIDE SEQUENCE [LARGE SCALE GENOMIC DNA]</scope>
</reference>
<dbReference type="Proteomes" id="UP001642409">
    <property type="component" value="Unassembled WGS sequence"/>
</dbReference>
<evidence type="ECO:0000313" key="2">
    <source>
        <dbReference type="EMBL" id="CAL6030081.1"/>
    </source>
</evidence>
<keyword evidence="3" id="KW-1185">Reference proteome</keyword>
<dbReference type="EMBL" id="CAXDID020000113">
    <property type="protein sequence ID" value="CAL6030081.1"/>
    <property type="molecule type" value="Genomic_DNA"/>
</dbReference>
<sequence>MTINTDDNKIPIHLQQNPFTNMLTLPQEVYLRMYESDFCCDLHQIEDYWVVNLGKREDDEESTNVVFTIFILKPDTDPSKTSIFSCNLIEEKGQFVVRGEEAVRMTCVQRYGFKEFVENSTDEKVVLKMKEKLNQANNKILEYLKYKEMR</sequence>
<dbReference type="EMBL" id="CATOUU010000959">
    <property type="protein sequence ID" value="CAI9962754.1"/>
    <property type="molecule type" value="Genomic_DNA"/>
</dbReference>
<reference evidence="1" key="1">
    <citation type="submission" date="2023-06" db="EMBL/GenBank/DDBJ databases">
        <authorList>
            <person name="Kurt Z."/>
        </authorList>
    </citation>
    <scope>NUCLEOTIDE SEQUENCE</scope>
</reference>
<accession>A0AA86UP73</accession>
<evidence type="ECO:0000313" key="3">
    <source>
        <dbReference type="Proteomes" id="UP001642409"/>
    </source>
</evidence>
<name>A0AA86UP73_9EUKA</name>
<proteinExistence type="predicted"/>
<comment type="caution">
    <text evidence="1">The sequence shown here is derived from an EMBL/GenBank/DDBJ whole genome shotgun (WGS) entry which is preliminary data.</text>
</comment>
<organism evidence="1">
    <name type="scientific">Hexamita inflata</name>
    <dbReference type="NCBI Taxonomy" id="28002"/>
    <lineage>
        <taxon>Eukaryota</taxon>
        <taxon>Metamonada</taxon>
        <taxon>Diplomonadida</taxon>
        <taxon>Hexamitidae</taxon>
        <taxon>Hexamitinae</taxon>
        <taxon>Hexamita</taxon>
    </lineage>
</organism>
<dbReference type="AlphaFoldDB" id="A0AA86UP73"/>
<gene>
    <name evidence="2" type="ORF">HINF_LOCUS32958</name>
    <name evidence="1" type="ORF">HINF_LOCUS50399</name>
</gene>